<dbReference type="InterPro" id="IPR050966">
    <property type="entry name" value="Glutamyl_endopeptidase"/>
</dbReference>
<dbReference type="PANTHER" id="PTHR15462:SF8">
    <property type="entry name" value="SERINE PROTEASE"/>
    <property type="match status" value="1"/>
</dbReference>
<reference evidence="3" key="1">
    <citation type="submission" date="2020-01" db="EMBL/GenBank/DDBJ databases">
        <title>Development of genomics and gene disruption for Polysphondylium violaceum indicates a role for the polyketide synthase stlB in stalk morphogenesis.</title>
        <authorList>
            <person name="Narita B."/>
            <person name="Kawabe Y."/>
            <person name="Kin K."/>
            <person name="Saito T."/>
            <person name="Gibbs R."/>
            <person name="Kuspa A."/>
            <person name="Muzny D."/>
            <person name="Queller D."/>
            <person name="Richards S."/>
            <person name="Strassman J."/>
            <person name="Sucgang R."/>
            <person name="Worley K."/>
            <person name="Schaap P."/>
        </authorList>
    </citation>
    <scope>NUCLEOTIDE SEQUENCE</scope>
    <source>
        <strain evidence="3">QSvi11</strain>
    </source>
</reference>
<dbReference type="SUPFAM" id="SSF50494">
    <property type="entry name" value="Trypsin-like serine proteases"/>
    <property type="match status" value="1"/>
</dbReference>
<evidence type="ECO:0000313" key="3">
    <source>
        <dbReference type="EMBL" id="KAF2068592.1"/>
    </source>
</evidence>
<accession>A0A8J4PJJ2</accession>
<evidence type="ECO:0000313" key="4">
    <source>
        <dbReference type="Proteomes" id="UP000695562"/>
    </source>
</evidence>
<dbReference type="Gene3D" id="3.40.50.1580">
    <property type="entry name" value="Nucleoside phosphorylase domain"/>
    <property type="match status" value="1"/>
</dbReference>
<dbReference type="OrthoDB" id="10059102at2759"/>
<evidence type="ECO:0000259" key="2">
    <source>
        <dbReference type="Pfam" id="PF00089"/>
    </source>
</evidence>
<dbReference type="InterPro" id="IPR009003">
    <property type="entry name" value="Peptidase_S1_PA"/>
</dbReference>
<dbReference type="Pfam" id="PF00089">
    <property type="entry name" value="Trypsin"/>
    <property type="match status" value="1"/>
</dbReference>
<dbReference type="Proteomes" id="UP000695562">
    <property type="component" value="Unassembled WGS sequence"/>
</dbReference>
<dbReference type="SUPFAM" id="SSF53167">
    <property type="entry name" value="Purine and uridine phosphorylases"/>
    <property type="match status" value="1"/>
</dbReference>
<keyword evidence="1" id="KW-0732">Signal</keyword>
<evidence type="ECO:0000256" key="1">
    <source>
        <dbReference type="ARBA" id="ARBA00022729"/>
    </source>
</evidence>
<keyword evidence="4" id="KW-1185">Reference proteome</keyword>
<dbReference type="InterPro" id="IPR043504">
    <property type="entry name" value="Peptidase_S1_PA_chymotrypsin"/>
</dbReference>
<dbReference type="GO" id="GO:0004252">
    <property type="term" value="F:serine-type endopeptidase activity"/>
    <property type="evidence" value="ECO:0007669"/>
    <property type="project" value="InterPro"/>
</dbReference>
<sequence>MDSISFRSDLKFDVLNNYDGYSRKSVSGLCQFTYPNPVITANWPISTIGQIKTKINGLNKETFFGTGALVGPNQVLTCGHNLVNEDKDTRAGTFGWSSEVYFSIKDSQGRLQEIKATHLLVHPEYRKTRSPKYDVGLLILEKEIGYELGWMGIFSADPDYSQGYSRSTQVFTNGFSSKSEEKQFELSKDIKSIKLTNSFEYTKVPTEKGQSGSPIWKRWPSIFSKQLVKNSDLCVFVFGIHTQEGKGVEITSELFNLIVSTIKSSHIYKDVGLELNPYIQIRDLQFDTSSQKPFLNQAELETDPLVKESFYRKSFLCTNDFDTVAAQKYANLLVELYSSTKDSSFICEAYNLYFKLKSYPHLFDTAEANTKLIESAYPFWTGDTKNLNFLPDISTKIDKKVIEQPPREINKSLVYIVTSSFEQAQALNSIFQKFGPTYQVSESVESKFQFSIQISNRPINIIVTFQNSISDLKDIFNETPALVLNVGLCAGNLSSDKNVYLGDIIIAKKAFFYDGGKRTNTGDLRNNNSEHSSFADQARSLMEDKTNWKAYPVIEKQPDHLKHLIYRVLYSIGENNSDKYLEDYDPKKMISSYKVLSAYKPTEIVRELDTMKRKGEVKFDQKFILSDTLKETVSLSLQQYGQYPLSYSNESPKALFGTFGCGTALEEKVEFVDNVKKSAAFIKCQEFDYETIAIDKETADFYKVGNDYNTSKFLSIKSVSDYADDESNSYYHPFCYQVTASYSLELIQNYFLNN</sequence>
<dbReference type="PANTHER" id="PTHR15462">
    <property type="entry name" value="SERINE PROTEASE"/>
    <property type="match status" value="1"/>
</dbReference>
<protein>
    <recommendedName>
        <fullName evidence="2">Peptidase S1 domain-containing protein</fullName>
    </recommendedName>
</protein>
<proteinExistence type="predicted"/>
<name>A0A8J4PJJ2_9MYCE</name>
<dbReference type="InterPro" id="IPR035994">
    <property type="entry name" value="Nucleoside_phosphorylase_sf"/>
</dbReference>
<dbReference type="InterPro" id="IPR001254">
    <property type="entry name" value="Trypsin_dom"/>
</dbReference>
<gene>
    <name evidence="3" type="ORF">CYY_010084</name>
</gene>
<dbReference type="Gene3D" id="2.40.10.10">
    <property type="entry name" value="Trypsin-like serine proteases"/>
    <property type="match status" value="2"/>
</dbReference>
<feature type="domain" description="Peptidase S1" evidence="2">
    <location>
        <begin position="58"/>
        <end position="173"/>
    </location>
</feature>
<dbReference type="EMBL" id="AJWJ01000916">
    <property type="protein sequence ID" value="KAF2068592.1"/>
    <property type="molecule type" value="Genomic_DNA"/>
</dbReference>
<dbReference type="GO" id="GO:0009116">
    <property type="term" value="P:nucleoside metabolic process"/>
    <property type="evidence" value="ECO:0007669"/>
    <property type="project" value="InterPro"/>
</dbReference>
<dbReference type="AlphaFoldDB" id="A0A8J4PJJ2"/>
<comment type="caution">
    <text evidence="3">The sequence shown here is derived from an EMBL/GenBank/DDBJ whole genome shotgun (WGS) entry which is preliminary data.</text>
</comment>
<organism evidence="3 4">
    <name type="scientific">Polysphondylium violaceum</name>
    <dbReference type="NCBI Taxonomy" id="133409"/>
    <lineage>
        <taxon>Eukaryota</taxon>
        <taxon>Amoebozoa</taxon>
        <taxon>Evosea</taxon>
        <taxon>Eumycetozoa</taxon>
        <taxon>Dictyostelia</taxon>
        <taxon>Dictyosteliales</taxon>
        <taxon>Dictyosteliaceae</taxon>
        <taxon>Polysphondylium</taxon>
    </lineage>
</organism>
<dbReference type="GO" id="GO:0006508">
    <property type="term" value="P:proteolysis"/>
    <property type="evidence" value="ECO:0007669"/>
    <property type="project" value="InterPro"/>
</dbReference>